<evidence type="ECO:0000313" key="2">
    <source>
        <dbReference type="EMBL" id="KAK3358281.1"/>
    </source>
</evidence>
<sequence>MAVGSLKAFLEEALENATTYQKEEMAIEIHLSITEFSVVVTKQFERGPPASRIQKASQGVAISIRQANEQVQKQALLSRQVTLALDTTGDSDEAVVPCLSLPRPSDRSGQEQQHYQQGHFEDAASENIESEPKRTPRPHKLLLIQQGPPFGLFNVAGLIQSKNFSIAKVDEWTFESDVLGSLIEHHLVKRESDNLHLSVHRLVQFEFIGYLTPPKLQEAFGAAATLLYHAFPKQDLEDAMQSRWSLCTAYSPHVLSIMRVFQRSRASTGQKSSGQVIHRLHPTAHLLRVLIHCSW</sequence>
<reference evidence="2" key="2">
    <citation type="submission" date="2023-06" db="EMBL/GenBank/DDBJ databases">
        <authorList>
            <consortium name="Lawrence Berkeley National Laboratory"/>
            <person name="Haridas S."/>
            <person name="Hensen N."/>
            <person name="Bonometti L."/>
            <person name="Westerberg I."/>
            <person name="Brannstrom I.O."/>
            <person name="Guillou S."/>
            <person name="Cros-Aarteil S."/>
            <person name="Calhoun S."/>
            <person name="Kuo A."/>
            <person name="Mondo S."/>
            <person name="Pangilinan J."/>
            <person name="Riley R."/>
            <person name="Labutti K."/>
            <person name="Andreopoulos B."/>
            <person name="Lipzen A."/>
            <person name="Chen C."/>
            <person name="Yanf M."/>
            <person name="Daum C."/>
            <person name="Ng V."/>
            <person name="Clum A."/>
            <person name="Steindorff A."/>
            <person name="Ohm R."/>
            <person name="Martin F."/>
            <person name="Silar P."/>
            <person name="Natvig D."/>
            <person name="Lalanne C."/>
            <person name="Gautier V."/>
            <person name="Ament-Velasquez S.L."/>
            <person name="Kruys A."/>
            <person name="Hutchinson M.I."/>
            <person name="Powell A.J."/>
            <person name="Barry K."/>
            <person name="Miller A.N."/>
            <person name="Grigoriev I.V."/>
            <person name="Debuchy R."/>
            <person name="Gladieux P."/>
            <person name="Thoren M.H."/>
            <person name="Johannesson H."/>
        </authorList>
    </citation>
    <scope>NUCLEOTIDE SEQUENCE</scope>
    <source>
        <strain evidence="2">CBS 958.72</strain>
    </source>
</reference>
<evidence type="ECO:0000256" key="1">
    <source>
        <dbReference type="SAM" id="MobiDB-lite"/>
    </source>
</evidence>
<protein>
    <submittedName>
        <fullName evidence="2">Uncharacterized protein</fullName>
    </submittedName>
</protein>
<comment type="caution">
    <text evidence="2">The sequence shown here is derived from an EMBL/GenBank/DDBJ whole genome shotgun (WGS) entry which is preliminary data.</text>
</comment>
<dbReference type="Proteomes" id="UP001287356">
    <property type="component" value="Unassembled WGS sequence"/>
</dbReference>
<feature type="region of interest" description="Disordered" evidence="1">
    <location>
        <begin position="100"/>
        <end position="135"/>
    </location>
</feature>
<evidence type="ECO:0000313" key="3">
    <source>
        <dbReference type="Proteomes" id="UP001287356"/>
    </source>
</evidence>
<accession>A0AAE0JRV0</accession>
<organism evidence="2 3">
    <name type="scientific">Lasiosphaeria ovina</name>
    <dbReference type="NCBI Taxonomy" id="92902"/>
    <lineage>
        <taxon>Eukaryota</taxon>
        <taxon>Fungi</taxon>
        <taxon>Dikarya</taxon>
        <taxon>Ascomycota</taxon>
        <taxon>Pezizomycotina</taxon>
        <taxon>Sordariomycetes</taxon>
        <taxon>Sordariomycetidae</taxon>
        <taxon>Sordariales</taxon>
        <taxon>Lasiosphaeriaceae</taxon>
        <taxon>Lasiosphaeria</taxon>
    </lineage>
</organism>
<name>A0AAE0JRV0_9PEZI</name>
<proteinExistence type="predicted"/>
<keyword evidence="3" id="KW-1185">Reference proteome</keyword>
<gene>
    <name evidence="2" type="ORF">B0T24DRAFT_600307</name>
</gene>
<reference evidence="2" key="1">
    <citation type="journal article" date="2023" name="Mol. Phylogenet. Evol.">
        <title>Genome-scale phylogeny and comparative genomics of the fungal order Sordariales.</title>
        <authorList>
            <person name="Hensen N."/>
            <person name="Bonometti L."/>
            <person name="Westerberg I."/>
            <person name="Brannstrom I.O."/>
            <person name="Guillou S."/>
            <person name="Cros-Aarteil S."/>
            <person name="Calhoun S."/>
            <person name="Haridas S."/>
            <person name="Kuo A."/>
            <person name="Mondo S."/>
            <person name="Pangilinan J."/>
            <person name="Riley R."/>
            <person name="LaButti K."/>
            <person name="Andreopoulos B."/>
            <person name="Lipzen A."/>
            <person name="Chen C."/>
            <person name="Yan M."/>
            <person name="Daum C."/>
            <person name="Ng V."/>
            <person name="Clum A."/>
            <person name="Steindorff A."/>
            <person name="Ohm R.A."/>
            <person name="Martin F."/>
            <person name="Silar P."/>
            <person name="Natvig D.O."/>
            <person name="Lalanne C."/>
            <person name="Gautier V."/>
            <person name="Ament-Velasquez S.L."/>
            <person name="Kruys A."/>
            <person name="Hutchinson M.I."/>
            <person name="Powell A.J."/>
            <person name="Barry K."/>
            <person name="Miller A.N."/>
            <person name="Grigoriev I.V."/>
            <person name="Debuchy R."/>
            <person name="Gladieux P."/>
            <person name="Hiltunen Thoren M."/>
            <person name="Johannesson H."/>
        </authorList>
    </citation>
    <scope>NUCLEOTIDE SEQUENCE</scope>
    <source>
        <strain evidence="2">CBS 958.72</strain>
    </source>
</reference>
<dbReference type="AlphaFoldDB" id="A0AAE0JRV0"/>
<dbReference type="EMBL" id="JAULSN010000022">
    <property type="protein sequence ID" value="KAK3358281.1"/>
    <property type="molecule type" value="Genomic_DNA"/>
</dbReference>